<reference evidence="1" key="2">
    <citation type="submission" date="2020-09" db="EMBL/GenBank/DDBJ databases">
        <authorList>
            <person name="Sun Q."/>
            <person name="Kim S."/>
        </authorList>
    </citation>
    <scope>NUCLEOTIDE SEQUENCE</scope>
    <source>
        <strain evidence="1">KCTC 12870</strain>
    </source>
</reference>
<evidence type="ECO:0000313" key="2">
    <source>
        <dbReference type="Proteomes" id="UP000642829"/>
    </source>
</evidence>
<organism evidence="1 2">
    <name type="scientific">Cerasicoccus arenae</name>
    <dbReference type="NCBI Taxonomy" id="424488"/>
    <lineage>
        <taxon>Bacteria</taxon>
        <taxon>Pseudomonadati</taxon>
        <taxon>Verrucomicrobiota</taxon>
        <taxon>Opitutia</taxon>
        <taxon>Puniceicoccales</taxon>
        <taxon>Cerasicoccaceae</taxon>
        <taxon>Cerasicoccus</taxon>
    </lineage>
</organism>
<reference evidence="1" key="1">
    <citation type="journal article" date="2014" name="Int. J. Syst. Evol. Microbiol.">
        <title>Complete genome sequence of Corynebacterium casei LMG S-19264T (=DSM 44701T), isolated from a smear-ripened cheese.</title>
        <authorList>
            <consortium name="US DOE Joint Genome Institute (JGI-PGF)"/>
            <person name="Walter F."/>
            <person name="Albersmeier A."/>
            <person name="Kalinowski J."/>
            <person name="Ruckert C."/>
        </authorList>
    </citation>
    <scope>NUCLEOTIDE SEQUENCE</scope>
    <source>
        <strain evidence="1">KCTC 12870</strain>
    </source>
</reference>
<protein>
    <submittedName>
        <fullName evidence="1">Glycosyl transferase</fullName>
    </submittedName>
</protein>
<evidence type="ECO:0000313" key="1">
    <source>
        <dbReference type="EMBL" id="GHC10535.1"/>
    </source>
</evidence>
<dbReference type="Gene3D" id="3.40.50.2000">
    <property type="entry name" value="Glycogen Phosphorylase B"/>
    <property type="match status" value="2"/>
</dbReference>
<keyword evidence="1" id="KW-0808">Transferase</keyword>
<sequence length="383" mass="43814">MAQKKLKFLFIVQGEGRGHLTQAMALRKLLANHGHEVVQVLVGKNDRRDIPQFFKDGIHAPVSMYRSPTFVVDANRRGILIGPTIFKNLLRLPQYIKSFFVIRRRIRRTKPDVIINFYELLAGLSFMLFKPKHAKILCVGHQYLLHHPDFEFPPGKSVDRTMLLFNNRLTSFGADKFLALSFREMDDLPDKHIFVMPPLLRDEVLQRVPKSGDYLLLYILNDGYAEEVANWQKQHPDVVIHGFWDRPGAEEMEEFQPNLFFHRLSGEKFLDHMAGCRAFVSTAGFESICEAMYLDKPVMMRPTGGHFEQQCNAIDAVKAGAGMAAESFDLSAFMDFIQQDRPPNAAFRNWAHRADQRFLELLTGEPQIEAPGGEPAKECQPAQ</sequence>
<dbReference type="Proteomes" id="UP000642829">
    <property type="component" value="Unassembled WGS sequence"/>
</dbReference>
<dbReference type="PANTHER" id="PTHR21015">
    <property type="entry name" value="UDP-N-ACETYLGLUCOSAMINE--N-ACETYLMURAMYL-(PENTAPEPTIDE) PYROPHOSPHORYL-UNDECAPRENOL N-ACETYLGLUCOSAMINE TRANSFERASE 1"/>
    <property type="match status" value="1"/>
</dbReference>
<proteinExistence type="predicted"/>
<dbReference type="AlphaFoldDB" id="A0A8J3DCS9"/>
<comment type="caution">
    <text evidence="1">The sequence shown here is derived from an EMBL/GenBank/DDBJ whole genome shotgun (WGS) entry which is preliminary data.</text>
</comment>
<keyword evidence="2" id="KW-1185">Reference proteome</keyword>
<gene>
    <name evidence="1" type="ORF">GCM10007047_29890</name>
</gene>
<name>A0A8J3DCS9_9BACT</name>
<dbReference type="EMBL" id="BMXG01000023">
    <property type="protein sequence ID" value="GHC10535.1"/>
    <property type="molecule type" value="Genomic_DNA"/>
</dbReference>
<dbReference type="SUPFAM" id="SSF53756">
    <property type="entry name" value="UDP-Glycosyltransferase/glycogen phosphorylase"/>
    <property type="match status" value="1"/>
</dbReference>
<dbReference type="PANTHER" id="PTHR21015:SF22">
    <property type="entry name" value="GLYCOSYLTRANSFERASE"/>
    <property type="match status" value="1"/>
</dbReference>
<dbReference type="Pfam" id="PF13528">
    <property type="entry name" value="Glyco_trans_1_3"/>
    <property type="match status" value="1"/>
</dbReference>
<accession>A0A8J3DCS9</accession>
<dbReference type="RefSeq" id="WP_189516675.1">
    <property type="nucleotide sequence ID" value="NZ_BMXG01000023.1"/>
</dbReference>
<dbReference type="GO" id="GO:0016757">
    <property type="term" value="F:glycosyltransferase activity"/>
    <property type="evidence" value="ECO:0007669"/>
    <property type="project" value="TreeGrafter"/>
</dbReference>